<keyword evidence="5" id="KW-1185">Reference proteome</keyword>
<keyword evidence="1 4" id="KW-0456">Lyase</keyword>
<dbReference type="GO" id="GO:0006531">
    <property type="term" value="P:aspartate metabolic process"/>
    <property type="evidence" value="ECO:0007669"/>
    <property type="project" value="TreeGrafter"/>
</dbReference>
<dbReference type="Pfam" id="PF10415">
    <property type="entry name" value="FumaraseC_C"/>
    <property type="match status" value="1"/>
</dbReference>
<protein>
    <submittedName>
        <fullName evidence="4">Aspartate ammonia-lyase</fullName>
    </submittedName>
</protein>
<dbReference type="SUPFAM" id="SSF48557">
    <property type="entry name" value="L-aspartase-like"/>
    <property type="match status" value="1"/>
</dbReference>
<name>H3KI96_9BURK</name>
<dbReference type="AlphaFoldDB" id="H3KI96"/>
<dbReference type="GO" id="GO:0008797">
    <property type="term" value="F:aspartate ammonia-lyase activity"/>
    <property type="evidence" value="ECO:0007669"/>
    <property type="project" value="TreeGrafter"/>
</dbReference>
<dbReference type="InterPro" id="IPR024083">
    <property type="entry name" value="Fumarase/histidase_N"/>
</dbReference>
<feature type="domain" description="Fumarase C C-terminal" evidence="3">
    <location>
        <begin position="406"/>
        <end position="459"/>
    </location>
</feature>
<dbReference type="PRINTS" id="PR00149">
    <property type="entry name" value="FUMRATELYASE"/>
</dbReference>
<dbReference type="InterPro" id="IPR018951">
    <property type="entry name" value="Fumarase_C_C"/>
</dbReference>
<evidence type="ECO:0000259" key="3">
    <source>
        <dbReference type="Pfam" id="PF10415"/>
    </source>
</evidence>
<dbReference type="Proteomes" id="UP000004956">
    <property type="component" value="Unassembled WGS sequence"/>
</dbReference>
<dbReference type="RefSeq" id="WP_008543930.1">
    <property type="nucleotide sequence ID" value="NZ_JH605020.1"/>
</dbReference>
<accession>H3KI96</accession>
<dbReference type="CDD" id="cd01357">
    <property type="entry name" value="Aspartase"/>
    <property type="match status" value="1"/>
</dbReference>
<dbReference type="GO" id="GO:0005829">
    <property type="term" value="C:cytosol"/>
    <property type="evidence" value="ECO:0007669"/>
    <property type="project" value="TreeGrafter"/>
</dbReference>
<dbReference type="InterPro" id="IPR000362">
    <property type="entry name" value="Fumarate_lyase_fam"/>
</dbReference>
<organism evidence="4 5">
    <name type="scientific">Sutterella parvirubra YIT 11816</name>
    <dbReference type="NCBI Taxonomy" id="762967"/>
    <lineage>
        <taxon>Bacteria</taxon>
        <taxon>Pseudomonadati</taxon>
        <taxon>Pseudomonadota</taxon>
        <taxon>Betaproteobacteria</taxon>
        <taxon>Burkholderiales</taxon>
        <taxon>Sutterellaceae</taxon>
        <taxon>Sutterella</taxon>
    </lineage>
</organism>
<dbReference type="Gene3D" id="1.10.40.30">
    <property type="entry name" value="Fumarase/aspartase (C-terminal domain)"/>
    <property type="match status" value="1"/>
</dbReference>
<dbReference type="PATRIC" id="fig|762967.3.peg.1967"/>
<dbReference type="HOGENOM" id="CLU_021594_4_1_4"/>
<dbReference type="GO" id="GO:0006099">
    <property type="term" value="P:tricarboxylic acid cycle"/>
    <property type="evidence" value="ECO:0007669"/>
    <property type="project" value="InterPro"/>
</dbReference>
<dbReference type="Gene3D" id="1.10.275.10">
    <property type="entry name" value="Fumarase/aspartase (N-terminal domain)"/>
    <property type="match status" value="1"/>
</dbReference>
<dbReference type="NCBIfam" id="NF008909">
    <property type="entry name" value="PRK12273.1"/>
    <property type="match status" value="1"/>
</dbReference>
<dbReference type="FunFam" id="1.20.200.10:FF:000001">
    <property type="entry name" value="Fumarate hydratase, mitochondrial"/>
    <property type="match status" value="1"/>
</dbReference>
<dbReference type="PRINTS" id="PR00145">
    <property type="entry name" value="ARGSUCLYASE"/>
</dbReference>
<reference evidence="4 5" key="1">
    <citation type="submission" date="2011-11" db="EMBL/GenBank/DDBJ databases">
        <authorList>
            <person name="Weinstock G."/>
            <person name="Sodergren E."/>
            <person name="Clifton S."/>
            <person name="Fulton L."/>
            <person name="Fulton B."/>
            <person name="Courtney L."/>
            <person name="Fronick C."/>
            <person name="Harrison M."/>
            <person name="Strong C."/>
            <person name="Farmer C."/>
            <person name="Delahaunty K."/>
            <person name="Markovic C."/>
            <person name="Hall O."/>
            <person name="Minx P."/>
            <person name="Tomlinson C."/>
            <person name="Mitreva M."/>
            <person name="Hou S."/>
            <person name="Chen J."/>
            <person name="Wollam A."/>
            <person name="Pepin K.H."/>
            <person name="Johnson M."/>
            <person name="Bhonagiri V."/>
            <person name="Zhang X."/>
            <person name="Suruliraj S."/>
            <person name="Warren W."/>
            <person name="Chinwalla A."/>
            <person name="Mardis E.R."/>
            <person name="Wilson R.K."/>
        </authorList>
    </citation>
    <scope>NUCLEOTIDE SEQUENCE [LARGE SCALE GENOMIC DNA]</scope>
    <source>
        <strain evidence="4 5">YIT 11816</strain>
    </source>
</reference>
<gene>
    <name evidence="4" type="ORF">HMPREF9440_02498</name>
</gene>
<dbReference type="Gene3D" id="1.20.200.10">
    <property type="entry name" value="Fumarase/aspartase (Central domain)"/>
    <property type="match status" value="1"/>
</dbReference>
<dbReference type="InterPro" id="IPR008948">
    <property type="entry name" value="L-Aspartase-like"/>
</dbReference>
<dbReference type="EMBL" id="AFBQ01000384">
    <property type="protein sequence ID" value="EHY30143.1"/>
    <property type="molecule type" value="Genomic_DNA"/>
</dbReference>
<dbReference type="PANTHER" id="PTHR42696:SF2">
    <property type="entry name" value="ASPARTATE AMMONIA-LYASE"/>
    <property type="match status" value="1"/>
</dbReference>
<comment type="caution">
    <text evidence="4">The sequence shown here is derived from an EMBL/GenBank/DDBJ whole genome shotgun (WGS) entry which is preliminary data.</text>
</comment>
<dbReference type="STRING" id="762967.HMPREF9440_02498"/>
<dbReference type="PROSITE" id="PS00163">
    <property type="entry name" value="FUMARATE_LYASES"/>
    <property type="match status" value="1"/>
</dbReference>
<dbReference type="PANTHER" id="PTHR42696">
    <property type="entry name" value="ASPARTATE AMMONIA-LYASE"/>
    <property type="match status" value="1"/>
</dbReference>
<proteinExistence type="predicted"/>
<dbReference type="InterPro" id="IPR020557">
    <property type="entry name" value="Fumarate_lyase_CS"/>
</dbReference>
<dbReference type="OrthoDB" id="9802809at2"/>
<evidence type="ECO:0000256" key="1">
    <source>
        <dbReference type="ARBA" id="ARBA00023239"/>
    </source>
</evidence>
<dbReference type="InterPro" id="IPR022761">
    <property type="entry name" value="Fumarate_lyase_N"/>
</dbReference>
<sequence length="465" mass="50911">MSRIESDFLGELEIPDDVYYGVQTMRGKQNFNITEMPMSQEPFFAIAYGYVKKAAAMANKELGCIPADVADALIWASEQLIAGKYNDQFVTDWLQGGAGTSTNMNCNEVICNLACEHLGLAKGDKYVSPNDHANFGQSTNDTYPTALHLSLILRSNVLLKAVEELRDSFYRKAEETKGVLKMGRTHLQDAVPMSFGQEFHGWGKTIEDEIAIIKEAQEHLKVVNLGATAIGTTVTAHPEYPALAVKYLAEITGIDFKNSDDLIAATSDCGSYVALSSAVKSLAVKLTKVCNDLRLLASGPRTGLSELVLPQLQPGSSIMPGKVNPVIPEVTNQASFLAIGLDTTVMLAASAGQLELNVMEPVITFALYMQMKVMTNACIAMREKCVDGIVVNADRCKDLVMGSLGIVTLLKPHFGYKPCANVAREGFLTGKSLHQLVVEEKKMMTQEQWDRTFTYENLINPKFEK</sequence>
<dbReference type="Pfam" id="PF00206">
    <property type="entry name" value="Lyase_1"/>
    <property type="match status" value="1"/>
</dbReference>
<evidence type="ECO:0000313" key="4">
    <source>
        <dbReference type="EMBL" id="EHY30143.1"/>
    </source>
</evidence>
<feature type="domain" description="Fumarate lyase N-terminal" evidence="2">
    <location>
        <begin position="10"/>
        <end position="340"/>
    </location>
</feature>
<evidence type="ECO:0000259" key="2">
    <source>
        <dbReference type="Pfam" id="PF00206"/>
    </source>
</evidence>
<dbReference type="InterPro" id="IPR051546">
    <property type="entry name" value="Aspartate_Ammonia-Lyase"/>
</dbReference>
<evidence type="ECO:0000313" key="5">
    <source>
        <dbReference type="Proteomes" id="UP000004956"/>
    </source>
</evidence>